<dbReference type="PANTHER" id="PTHR11359">
    <property type="entry name" value="AMP DEAMINASE"/>
    <property type="match status" value="1"/>
</dbReference>
<name>A0ABD2J1B4_9BILA</name>
<comment type="caution">
    <text evidence="2">The sequence shown here is derived from an EMBL/GenBank/DDBJ whole genome shotgun (WGS) entry which is preliminary data.</text>
</comment>
<organism evidence="2 3">
    <name type="scientific">Heterodera trifolii</name>
    <dbReference type="NCBI Taxonomy" id="157864"/>
    <lineage>
        <taxon>Eukaryota</taxon>
        <taxon>Metazoa</taxon>
        <taxon>Ecdysozoa</taxon>
        <taxon>Nematoda</taxon>
        <taxon>Chromadorea</taxon>
        <taxon>Rhabditida</taxon>
        <taxon>Tylenchina</taxon>
        <taxon>Tylenchomorpha</taxon>
        <taxon>Tylenchoidea</taxon>
        <taxon>Heteroderidae</taxon>
        <taxon>Heteroderinae</taxon>
        <taxon>Heterodera</taxon>
    </lineage>
</organism>
<dbReference type="Gene3D" id="3.20.20.140">
    <property type="entry name" value="Metal-dependent hydrolases"/>
    <property type="match status" value="1"/>
</dbReference>
<evidence type="ECO:0000256" key="1">
    <source>
        <dbReference type="ARBA" id="ARBA00006676"/>
    </source>
</evidence>
<evidence type="ECO:0000313" key="2">
    <source>
        <dbReference type="EMBL" id="KAL3083915.1"/>
    </source>
</evidence>
<dbReference type="PANTHER" id="PTHR11359:SF0">
    <property type="entry name" value="AMP DEAMINASE"/>
    <property type="match status" value="1"/>
</dbReference>
<sequence length="77" mass="9020">MGPRLSIYGKAKDEWDKLAKWAIQNNVWSPKVRWVIQVPRLFDIYCTNVSKYRSTFLFYTYGPTLKVALISLSFPDS</sequence>
<dbReference type="AlphaFoldDB" id="A0ABD2J1B4"/>
<proteinExistence type="inferred from homology"/>
<protein>
    <submittedName>
        <fullName evidence="2">Uncharacterized protein</fullName>
    </submittedName>
</protein>
<evidence type="ECO:0000313" key="3">
    <source>
        <dbReference type="Proteomes" id="UP001620626"/>
    </source>
</evidence>
<dbReference type="Pfam" id="PF19326">
    <property type="entry name" value="AMP_deaminase"/>
    <property type="match status" value="1"/>
</dbReference>
<comment type="similarity">
    <text evidence="1">Belongs to the metallo-dependent hydrolases superfamily. Adenosine and AMP deaminases family.</text>
</comment>
<dbReference type="InterPro" id="IPR006329">
    <property type="entry name" value="AMPD"/>
</dbReference>
<gene>
    <name evidence="2" type="ORF">niasHT_036486</name>
</gene>
<accession>A0ABD2J1B4</accession>
<dbReference type="Proteomes" id="UP001620626">
    <property type="component" value="Unassembled WGS sequence"/>
</dbReference>
<keyword evidence="3" id="KW-1185">Reference proteome</keyword>
<dbReference type="EMBL" id="JBICBT010001088">
    <property type="protein sequence ID" value="KAL3083915.1"/>
    <property type="molecule type" value="Genomic_DNA"/>
</dbReference>
<reference evidence="2 3" key="1">
    <citation type="submission" date="2024-10" db="EMBL/GenBank/DDBJ databases">
        <authorList>
            <person name="Kim D."/>
        </authorList>
    </citation>
    <scope>NUCLEOTIDE SEQUENCE [LARGE SCALE GENOMIC DNA]</scope>
    <source>
        <strain evidence="2">BH-2024</strain>
    </source>
</reference>